<reference evidence="2 3" key="1">
    <citation type="journal article" date="2013" name="Stand. Genomic Sci.">
        <title>Genomic Encyclopedia of Type Strains, Phase I: The one thousand microbial genomes (KMG-I) project.</title>
        <authorList>
            <person name="Kyrpides N.C."/>
            <person name="Woyke T."/>
            <person name="Eisen J.A."/>
            <person name="Garrity G."/>
            <person name="Lilburn T.G."/>
            <person name="Beck B.J."/>
            <person name="Whitman W.B."/>
            <person name="Hugenholtz P."/>
            <person name="Klenk H.P."/>
        </authorList>
    </citation>
    <scope>NUCLEOTIDE SEQUENCE [LARGE SCALE GENOMIC DNA]</scope>
    <source>
        <strain evidence="2 3">DSM 45044</strain>
    </source>
</reference>
<dbReference type="PROSITE" id="PS51186">
    <property type="entry name" value="GNAT"/>
    <property type="match status" value="1"/>
</dbReference>
<comment type="caution">
    <text evidence="2">The sequence shown here is derived from an EMBL/GenBank/DDBJ whole genome shotgun (WGS) entry which is preliminary data.</text>
</comment>
<keyword evidence="3" id="KW-1185">Reference proteome</keyword>
<dbReference type="InterPro" id="IPR000182">
    <property type="entry name" value="GNAT_dom"/>
</dbReference>
<evidence type="ECO:0000313" key="2">
    <source>
        <dbReference type="EMBL" id="TWJ14607.1"/>
    </source>
</evidence>
<proteinExistence type="predicted"/>
<dbReference type="GO" id="GO:0016747">
    <property type="term" value="F:acyltransferase activity, transferring groups other than amino-acyl groups"/>
    <property type="evidence" value="ECO:0007669"/>
    <property type="project" value="InterPro"/>
</dbReference>
<protein>
    <submittedName>
        <fullName evidence="2">Putative GNAT family acetyltransferase</fullName>
    </submittedName>
</protein>
<gene>
    <name evidence="2" type="ORF">LX16_0292</name>
</gene>
<keyword evidence="2" id="KW-0808">Transferase</keyword>
<feature type="domain" description="N-acetyltransferase" evidence="1">
    <location>
        <begin position="145"/>
        <end position="302"/>
    </location>
</feature>
<sequence length="323" mass="34347">MEDTTTVRRHDTPGEFVAAVADWLTGDPVGTNVLATVAHGRALGMTPRADGEFWLTVHDTTGVTGAALQSGRGLLLPRLPDSAVDALARELAAWRPGLSSVNGPRPAVERFVARWRERTGRAAEVTGRTGLLAMAEPSVPDDVPGGMRTGTADDADTVVGWTRAFAESVHDGERIGLRQAADAFHRMRAAGVVYRLWQVEGIPVSMMYESLPVNGVVRIQNVYTPPARRGNGYAAALVGTAARDLTATPGLTACVLYVDRANPTAAGIYRRVGFRPYLDAVAYRFTGLPVPAGSTPMWRVRRSSCGATTGSAGSGWYAGSEWG</sequence>
<dbReference type="Proteomes" id="UP000321617">
    <property type="component" value="Unassembled WGS sequence"/>
</dbReference>
<evidence type="ECO:0000259" key="1">
    <source>
        <dbReference type="PROSITE" id="PS51186"/>
    </source>
</evidence>
<dbReference type="Pfam" id="PF00583">
    <property type="entry name" value="Acetyltransf_1"/>
    <property type="match status" value="1"/>
</dbReference>
<organism evidence="2 3">
    <name type="scientific">Stackebrandtia albiflava</name>
    <dbReference type="NCBI Taxonomy" id="406432"/>
    <lineage>
        <taxon>Bacteria</taxon>
        <taxon>Bacillati</taxon>
        <taxon>Actinomycetota</taxon>
        <taxon>Actinomycetes</taxon>
        <taxon>Glycomycetales</taxon>
        <taxon>Glycomycetaceae</taxon>
        <taxon>Stackebrandtia</taxon>
    </lineage>
</organism>
<name>A0A562V9W2_9ACTN</name>
<evidence type="ECO:0000313" key="3">
    <source>
        <dbReference type="Proteomes" id="UP000321617"/>
    </source>
</evidence>
<dbReference type="AlphaFoldDB" id="A0A562V9W2"/>
<dbReference type="RefSeq" id="WP_147131902.1">
    <property type="nucleotide sequence ID" value="NZ_BAABIJ010000001.1"/>
</dbReference>
<dbReference type="Gene3D" id="3.40.630.30">
    <property type="match status" value="1"/>
</dbReference>
<accession>A0A562V9W2</accession>
<dbReference type="EMBL" id="VLLL01000005">
    <property type="protein sequence ID" value="TWJ14607.1"/>
    <property type="molecule type" value="Genomic_DNA"/>
</dbReference>
<dbReference type="InterPro" id="IPR016181">
    <property type="entry name" value="Acyl_CoA_acyltransferase"/>
</dbReference>
<dbReference type="SUPFAM" id="SSF55729">
    <property type="entry name" value="Acyl-CoA N-acyltransferases (Nat)"/>
    <property type="match status" value="1"/>
</dbReference>
<dbReference type="OrthoDB" id="3174529at2"/>